<proteinExistence type="predicted"/>
<gene>
    <name evidence="1" type="ORF">RM552_11580</name>
</gene>
<dbReference type="Proteomes" id="UP001253545">
    <property type="component" value="Unassembled WGS sequence"/>
</dbReference>
<dbReference type="InterPro" id="IPR032466">
    <property type="entry name" value="Metal_Hydrolase"/>
</dbReference>
<keyword evidence="1" id="KW-0378">Hydrolase</keyword>
<dbReference type="Gene3D" id="3.20.20.140">
    <property type="entry name" value="Metal-dependent hydrolases"/>
    <property type="match status" value="1"/>
</dbReference>
<dbReference type="Pfam" id="PF01026">
    <property type="entry name" value="TatD_DNase"/>
    <property type="match status" value="1"/>
</dbReference>
<protein>
    <submittedName>
        <fullName evidence="1">TatD family hydrolase</fullName>
    </submittedName>
</protein>
<dbReference type="GO" id="GO:0016787">
    <property type="term" value="F:hydrolase activity"/>
    <property type="evidence" value="ECO:0007669"/>
    <property type="project" value="UniProtKB-KW"/>
</dbReference>
<accession>A0ABU2ZV72</accession>
<organism evidence="1 2">
    <name type="scientific">Glaciecola petra</name>
    <dbReference type="NCBI Taxonomy" id="3075602"/>
    <lineage>
        <taxon>Bacteria</taxon>
        <taxon>Pseudomonadati</taxon>
        <taxon>Pseudomonadota</taxon>
        <taxon>Gammaproteobacteria</taxon>
        <taxon>Alteromonadales</taxon>
        <taxon>Alteromonadaceae</taxon>
        <taxon>Glaciecola</taxon>
    </lineage>
</organism>
<name>A0ABU2ZV72_9ALTE</name>
<dbReference type="CDD" id="cd01310">
    <property type="entry name" value="TatD_DNAse"/>
    <property type="match status" value="1"/>
</dbReference>
<dbReference type="InterPro" id="IPR001130">
    <property type="entry name" value="TatD-like"/>
</dbReference>
<dbReference type="EMBL" id="JAVRHX010000003">
    <property type="protein sequence ID" value="MDT0595489.1"/>
    <property type="molecule type" value="Genomic_DNA"/>
</dbReference>
<keyword evidence="2" id="KW-1185">Reference proteome</keyword>
<sequence>MAWCDAGVNLFDSRFDKLEVLNGSLAHDVTHLLIISSDIAESTEAERFCAHSTQACKTAFTAGVHPHYADAVNGDSWTKLTRVIADKQLAAIGECGLDFNRNFSSQNNQRYVFEKQLELAAEHQVGIYLHEREAFDEQVNLLQRYTPYIPFMVAHCFTGNKSQLQTYIELGCYIGITGWVCDPKRGNDLREAITALPKEKMLLETDSPFLFPKTLKPRRSVNVPANLPHIAQQVSLLTDYSLSEIQTATFANACRLFFDKGE</sequence>
<dbReference type="PANTHER" id="PTHR46124:SF2">
    <property type="entry name" value="D-AMINOACYL-TRNA DEACYLASE"/>
    <property type="match status" value="1"/>
</dbReference>
<reference evidence="1 2" key="1">
    <citation type="submission" date="2023-09" db="EMBL/GenBank/DDBJ databases">
        <authorList>
            <person name="Rey-Velasco X."/>
        </authorList>
    </citation>
    <scope>NUCLEOTIDE SEQUENCE [LARGE SCALE GENOMIC DNA]</scope>
    <source>
        <strain evidence="1 2">P117</strain>
    </source>
</reference>
<comment type="caution">
    <text evidence="1">The sequence shown here is derived from an EMBL/GenBank/DDBJ whole genome shotgun (WGS) entry which is preliminary data.</text>
</comment>
<dbReference type="PANTHER" id="PTHR46124">
    <property type="entry name" value="D-AMINOACYL-TRNA DEACYLASE"/>
    <property type="match status" value="1"/>
</dbReference>
<evidence type="ECO:0000313" key="1">
    <source>
        <dbReference type="EMBL" id="MDT0595489.1"/>
    </source>
</evidence>
<dbReference type="SUPFAM" id="SSF51556">
    <property type="entry name" value="Metallo-dependent hydrolases"/>
    <property type="match status" value="1"/>
</dbReference>
<evidence type="ECO:0000313" key="2">
    <source>
        <dbReference type="Proteomes" id="UP001253545"/>
    </source>
</evidence>
<dbReference type="PIRSF" id="PIRSF005902">
    <property type="entry name" value="DNase_TatD"/>
    <property type="match status" value="1"/>
</dbReference>
<dbReference type="RefSeq" id="WP_311369005.1">
    <property type="nucleotide sequence ID" value="NZ_JAVRHX010000003.1"/>
</dbReference>